<dbReference type="EMBL" id="CP003985">
    <property type="protein sequence ID" value="AGF77863.1"/>
    <property type="molecule type" value="Genomic_DNA"/>
</dbReference>
<dbReference type="InterPro" id="IPR029044">
    <property type="entry name" value="Nucleotide-diphossugar_trans"/>
</dbReference>
<dbReference type="InterPro" id="IPR025877">
    <property type="entry name" value="MobA-like_NTP_Trfase"/>
</dbReference>
<dbReference type="eggNOG" id="COG2068">
    <property type="taxonomic scope" value="Bacteria"/>
</dbReference>
<dbReference type="GO" id="GO:0016779">
    <property type="term" value="F:nucleotidyltransferase activity"/>
    <property type="evidence" value="ECO:0007669"/>
    <property type="project" value="UniProtKB-ARBA"/>
</dbReference>
<dbReference type="PANTHER" id="PTHR43777">
    <property type="entry name" value="MOLYBDENUM COFACTOR CYTIDYLYLTRANSFERASE"/>
    <property type="match status" value="1"/>
</dbReference>
<dbReference type="AlphaFoldDB" id="M1P306"/>
<dbReference type="Pfam" id="PF12804">
    <property type="entry name" value="NTP_transf_3"/>
    <property type="match status" value="1"/>
</dbReference>
<dbReference type="Gene3D" id="3.90.550.10">
    <property type="entry name" value="Spore Coat Polysaccharide Biosynthesis Protein SpsA, Chain A"/>
    <property type="match status" value="1"/>
</dbReference>
<dbReference type="STRING" id="1167006.UWK_01302"/>
<organism evidence="2 3">
    <name type="scientific">Desulfocapsa sulfexigens (strain DSM 10523 / SB164P1)</name>
    <dbReference type="NCBI Taxonomy" id="1167006"/>
    <lineage>
        <taxon>Bacteria</taxon>
        <taxon>Pseudomonadati</taxon>
        <taxon>Thermodesulfobacteriota</taxon>
        <taxon>Desulfobulbia</taxon>
        <taxon>Desulfobulbales</taxon>
        <taxon>Desulfocapsaceae</taxon>
        <taxon>Desulfocapsa</taxon>
    </lineage>
</organism>
<dbReference type="RefSeq" id="WP_015403555.1">
    <property type="nucleotide sequence ID" value="NC_020304.1"/>
</dbReference>
<dbReference type="SUPFAM" id="SSF53448">
    <property type="entry name" value="Nucleotide-diphospho-sugar transferases"/>
    <property type="match status" value="1"/>
</dbReference>
<name>M1P306_DESSD</name>
<dbReference type="HOGENOM" id="CLU_061980_1_0_7"/>
<gene>
    <name evidence="2" type="ordered locus">UWK_01302</name>
</gene>
<feature type="domain" description="MobA-like NTP transferase" evidence="1">
    <location>
        <begin position="13"/>
        <end position="171"/>
    </location>
</feature>
<keyword evidence="3" id="KW-1185">Reference proteome</keyword>
<proteinExistence type="predicted"/>
<evidence type="ECO:0000259" key="1">
    <source>
        <dbReference type="Pfam" id="PF12804"/>
    </source>
</evidence>
<dbReference type="OrthoDB" id="9779263at2"/>
<accession>M1P306</accession>
<evidence type="ECO:0000313" key="2">
    <source>
        <dbReference type="EMBL" id="AGF77863.1"/>
    </source>
</evidence>
<evidence type="ECO:0000313" key="3">
    <source>
        <dbReference type="Proteomes" id="UP000011721"/>
    </source>
</evidence>
<dbReference type="CDD" id="cd04182">
    <property type="entry name" value="GT_2_like_f"/>
    <property type="match status" value="1"/>
</dbReference>
<protein>
    <submittedName>
        <fullName evidence="2">Putative MobA-like protein</fullName>
    </submittedName>
</protein>
<dbReference type="PANTHER" id="PTHR43777:SF1">
    <property type="entry name" value="MOLYBDENUM COFACTOR CYTIDYLYLTRANSFERASE"/>
    <property type="match status" value="1"/>
</dbReference>
<dbReference type="KEGG" id="dsf:UWK_01302"/>
<dbReference type="Proteomes" id="UP000011721">
    <property type="component" value="Chromosome"/>
</dbReference>
<reference evidence="3" key="1">
    <citation type="journal article" date="2013" name="Stand. Genomic Sci.">
        <title>Complete genome sequence of Desulfocapsa sulfexigens, a marine deltaproteobacterium specialized in disproportionating inorganic sulfur compounds.</title>
        <authorList>
            <person name="Finster K.W."/>
            <person name="Kjeldsen K.U."/>
            <person name="Kube M."/>
            <person name="Reinhardt R."/>
            <person name="Mussmann M."/>
            <person name="Amann R."/>
            <person name="Schreiber L."/>
        </authorList>
    </citation>
    <scope>NUCLEOTIDE SEQUENCE [LARGE SCALE GENOMIC DNA]</scope>
    <source>
        <strain evidence="3">DSM 10523 / SB164P1</strain>
    </source>
</reference>
<sequence>MAAAMTPAPPLPGILLAAGNSQRMGRNKLLLPFGGKPILQHAIDAAHFSPLSPLILVLGPESTAIRRAVDTRSALVVETPDPQSGYGSSLQTGLRALDAPCNGAMFLLGDQPLLRTNTIERLIAVFHREPERWIAPSWQGQRGNPVITPVAWFDRIFALTGDTGPRKHLRDPAANLKLVEVQDHGVVFDIDSPKDYTRLLTLK</sequence>